<feature type="transmembrane region" description="Helical" evidence="1">
    <location>
        <begin position="12"/>
        <end position="30"/>
    </location>
</feature>
<evidence type="ECO:0008006" key="4">
    <source>
        <dbReference type="Google" id="ProtNLM"/>
    </source>
</evidence>
<gene>
    <name evidence="2" type="ORF">CLV62_1173</name>
</gene>
<feature type="transmembrane region" description="Helical" evidence="1">
    <location>
        <begin position="136"/>
        <end position="158"/>
    </location>
</feature>
<name>A0A2V3PNL9_9BACT</name>
<organism evidence="2 3">
    <name type="scientific">Dysgonomonas alginatilytica</name>
    <dbReference type="NCBI Taxonomy" id="1605892"/>
    <lineage>
        <taxon>Bacteria</taxon>
        <taxon>Pseudomonadati</taxon>
        <taxon>Bacteroidota</taxon>
        <taxon>Bacteroidia</taxon>
        <taxon>Bacteroidales</taxon>
        <taxon>Dysgonomonadaceae</taxon>
        <taxon>Dysgonomonas</taxon>
    </lineage>
</organism>
<dbReference type="OrthoDB" id="9806160at2"/>
<feature type="transmembrane region" description="Helical" evidence="1">
    <location>
        <begin position="68"/>
        <end position="90"/>
    </location>
</feature>
<keyword evidence="3" id="KW-1185">Reference proteome</keyword>
<keyword evidence="1" id="KW-1133">Transmembrane helix</keyword>
<dbReference type="AlphaFoldDB" id="A0A2V3PNL9"/>
<feature type="transmembrane region" description="Helical" evidence="1">
    <location>
        <begin position="291"/>
        <end position="310"/>
    </location>
</feature>
<keyword evidence="1" id="KW-0812">Transmembrane</keyword>
<feature type="transmembrane region" description="Helical" evidence="1">
    <location>
        <begin position="164"/>
        <end position="182"/>
    </location>
</feature>
<accession>A0A2V3PNL9</accession>
<dbReference type="Proteomes" id="UP000247973">
    <property type="component" value="Unassembled WGS sequence"/>
</dbReference>
<protein>
    <recommendedName>
        <fullName evidence="4">Dolichyl-phosphate-mannose-protein mannosyltransferase</fullName>
    </recommendedName>
</protein>
<feature type="transmembrane region" description="Helical" evidence="1">
    <location>
        <begin position="251"/>
        <end position="271"/>
    </location>
</feature>
<evidence type="ECO:0000256" key="1">
    <source>
        <dbReference type="SAM" id="Phobius"/>
    </source>
</evidence>
<feature type="transmembrane region" description="Helical" evidence="1">
    <location>
        <begin position="213"/>
        <end position="239"/>
    </location>
</feature>
<evidence type="ECO:0000313" key="2">
    <source>
        <dbReference type="EMBL" id="PXV62787.1"/>
    </source>
</evidence>
<comment type="caution">
    <text evidence="2">The sequence shown here is derived from an EMBL/GenBank/DDBJ whole genome shotgun (WGS) entry which is preliminary data.</text>
</comment>
<feature type="transmembrane region" description="Helical" evidence="1">
    <location>
        <begin position="36"/>
        <end position="56"/>
    </location>
</feature>
<feature type="transmembrane region" description="Helical" evidence="1">
    <location>
        <begin position="317"/>
        <end position="337"/>
    </location>
</feature>
<dbReference type="RefSeq" id="WP_110311203.1">
    <property type="nucleotide sequence ID" value="NZ_QICL01000017.1"/>
</dbReference>
<evidence type="ECO:0000313" key="3">
    <source>
        <dbReference type="Proteomes" id="UP000247973"/>
    </source>
</evidence>
<dbReference type="EMBL" id="QICL01000017">
    <property type="protein sequence ID" value="PXV62787.1"/>
    <property type="molecule type" value="Genomic_DNA"/>
</dbReference>
<proteinExistence type="predicted"/>
<reference evidence="2 3" key="1">
    <citation type="submission" date="2018-03" db="EMBL/GenBank/DDBJ databases">
        <title>Genomic Encyclopedia of Archaeal and Bacterial Type Strains, Phase II (KMG-II): from individual species to whole genera.</title>
        <authorList>
            <person name="Goeker M."/>
        </authorList>
    </citation>
    <scope>NUCLEOTIDE SEQUENCE [LARGE SCALE GENOMIC DNA]</scope>
    <source>
        <strain evidence="2 3">DSM 100214</strain>
    </source>
</reference>
<feature type="transmembrane region" description="Helical" evidence="1">
    <location>
        <begin position="349"/>
        <end position="368"/>
    </location>
</feature>
<keyword evidence="1" id="KW-0472">Membrane</keyword>
<sequence>MTKRQIFDNNTQKVLLFILVIINMLFVVKYCPAYSFYVSAIYGIALFSSYCFYKYFLQEELNKKRYSYILLAIIICIAISLLLLIDPYNVTVDRWSALYNWSDTLFQGKYPYYTYTHVTGNYPSPFPVWQVLHIPFYFLGEMGVGHLVTLALVSFVLFTYRKEFNLTLFLFLLLLSPCYWWEIAVRSDLMNNMFICLLFITIFHFSFRNTKYLIPLGLIIGLLLCTRLFTGIPLAIYFIPYFFRKNKIEKLKLITGCLLGFVCPFIPLMIWDFDMLFFFEYSPLILQTKQGSIYTLMAGLVFISIFSFCWKSYKEYLLYISIILFSFIFLSFIKFLYLDGFMETLTNDLFDISYFNITIPFVVLGLCLSKTDKNENKKISLFNK</sequence>